<proteinExistence type="predicted"/>
<comment type="caution">
    <text evidence="1">The sequence shown here is derived from an EMBL/GenBank/DDBJ whole genome shotgun (WGS) entry which is preliminary data.</text>
</comment>
<gene>
    <name evidence="1" type="ORF">HNQ99_003137</name>
</gene>
<dbReference type="Proteomes" id="UP000575068">
    <property type="component" value="Unassembled WGS sequence"/>
</dbReference>
<sequence>MVDIGLSTYEEVEAHPRGMHFKNAEKIVQPADAGR</sequence>
<keyword evidence="2" id="KW-1185">Reference proteome</keyword>
<dbReference type="AlphaFoldDB" id="A0A840HYR6"/>
<evidence type="ECO:0000313" key="2">
    <source>
        <dbReference type="Proteomes" id="UP000575068"/>
    </source>
</evidence>
<protein>
    <submittedName>
        <fullName evidence="1">Uncharacterized protein</fullName>
    </submittedName>
</protein>
<reference evidence="1 2" key="1">
    <citation type="submission" date="2020-08" db="EMBL/GenBank/DDBJ databases">
        <title>Genomic Encyclopedia of Type Strains, Phase IV (KMG-IV): sequencing the most valuable type-strain genomes for metagenomic binning, comparative biology and taxonomic classification.</title>
        <authorList>
            <person name="Goeker M."/>
        </authorList>
    </citation>
    <scope>NUCLEOTIDE SEQUENCE [LARGE SCALE GENOMIC DNA]</scope>
    <source>
        <strain evidence="1 2">DSM 7465</strain>
    </source>
</reference>
<organism evidence="1 2">
    <name type="scientific">Rhizorhapis suberifaciens</name>
    <name type="common">corky root of lettuce</name>
    <dbReference type="NCBI Taxonomy" id="13656"/>
    <lineage>
        <taxon>Bacteria</taxon>
        <taxon>Pseudomonadati</taxon>
        <taxon>Pseudomonadota</taxon>
        <taxon>Alphaproteobacteria</taxon>
        <taxon>Sphingomonadales</taxon>
        <taxon>Sphingomonadaceae</taxon>
        <taxon>Rhizorhapis</taxon>
    </lineage>
</organism>
<dbReference type="EMBL" id="JACHOV010000015">
    <property type="protein sequence ID" value="MBB4642801.1"/>
    <property type="molecule type" value="Genomic_DNA"/>
</dbReference>
<evidence type="ECO:0000313" key="1">
    <source>
        <dbReference type="EMBL" id="MBB4642801.1"/>
    </source>
</evidence>
<accession>A0A840HYR6</accession>
<name>A0A840HYR6_9SPHN</name>